<dbReference type="PROSITE" id="PS51257">
    <property type="entry name" value="PROKAR_LIPOPROTEIN"/>
    <property type="match status" value="1"/>
</dbReference>
<proteinExistence type="inferred from homology"/>
<organism evidence="3 4">
    <name type="scientific">Cellvibrio fibrivorans</name>
    <dbReference type="NCBI Taxonomy" id="126350"/>
    <lineage>
        <taxon>Bacteria</taxon>
        <taxon>Pseudomonadati</taxon>
        <taxon>Pseudomonadota</taxon>
        <taxon>Gammaproteobacteria</taxon>
        <taxon>Cellvibrionales</taxon>
        <taxon>Cellvibrionaceae</taxon>
        <taxon>Cellvibrio</taxon>
    </lineage>
</organism>
<dbReference type="SUPFAM" id="SSF49899">
    <property type="entry name" value="Concanavalin A-like lectins/glucanases"/>
    <property type="match status" value="1"/>
</dbReference>
<dbReference type="InterPro" id="IPR008979">
    <property type="entry name" value="Galactose-bd-like_sf"/>
</dbReference>
<dbReference type="PANTHER" id="PTHR10963">
    <property type="entry name" value="GLYCOSYL HYDROLASE-RELATED"/>
    <property type="match status" value="1"/>
</dbReference>
<dbReference type="Gene3D" id="2.60.120.200">
    <property type="match status" value="1"/>
</dbReference>
<dbReference type="EMBL" id="JAVDVX010000001">
    <property type="protein sequence ID" value="MDR7088491.1"/>
    <property type="molecule type" value="Genomic_DNA"/>
</dbReference>
<dbReference type="InterPro" id="IPR050546">
    <property type="entry name" value="Glycosyl_Hydrlase_16"/>
</dbReference>
<dbReference type="InterPro" id="IPR013320">
    <property type="entry name" value="ConA-like_dom_sf"/>
</dbReference>
<dbReference type="RefSeq" id="WP_310068186.1">
    <property type="nucleotide sequence ID" value="NZ_JAVDVX010000001.1"/>
</dbReference>
<evidence type="ECO:0000256" key="1">
    <source>
        <dbReference type="ARBA" id="ARBA00006865"/>
    </source>
</evidence>
<evidence type="ECO:0000313" key="4">
    <source>
        <dbReference type="Proteomes" id="UP001253595"/>
    </source>
</evidence>
<gene>
    <name evidence="3" type="ORF">J2X05_000494</name>
</gene>
<dbReference type="PANTHER" id="PTHR10963:SF55">
    <property type="entry name" value="GLYCOSIDE HYDROLASE FAMILY 16 PROTEIN"/>
    <property type="match status" value="1"/>
</dbReference>
<dbReference type="Pfam" id="PF18559">
    <property type="entry name" value="Exop_C"/>
    <property type="match status" value="1"/>
</dbReference>
<name>A0ABU1UTI5_9GAMM</name>
<dbReference type="CDD" id="cd08023">
    <property type="entry name" value="GH16_laminarinase_like"/>
    <property type="match status" value="1"/>
</dbReference>
<reference evidence="3 4" key="1">
    <citation type="submission" date="2023-07" db="EMBL/GenBank/DDBJ databases">
        <title>Sorghum-associated microbial communities from plants grown in Nebraska, USA.</title>
        <authorList>
            <person name="Schachtman D."/>
        </authorList>
    </citation>
    <scope>NUCLEOTIDE SEQUENCE [LARGE SCALE GENOMIC DNA]</scope>
    <source>
        <strain evidence="3 4">BE190</strain>
    </source>
</reference>
<dbReference type="Pfam" id="PF00722">
    <property type="entry name" value="Glyco_hydro_16"/>
    <property type="match status" value="1"/>
</dbReference>
<dbReference type="InterPro" id="IPR041443">
    <property type="entry name" value="Exop_C"/>
</dbReference>
<keyword evidence="4" id="KW-1185">Reference proteome</keyword>
<protein>
    <submittedName>
        <fullName evidence="3">Beta-glucanase (GH16 family)</fullName>
    </submittedName>
</protein>
<dbReference type="SUPFAM" id="SSF49785">
    <property type="entry name" value="Galactose-binding domain-like"/>
    <property type="match status" value="1"/>
</dbReference>
<evidence type="ECO:0000313" key="3">
    <source>
        <dbReference type="EMBL" id="MDR7088491.1"/>
    </source>
</evidence>
<dbReference type="Gene3D" id="2.60.120.430">
    <property type="entry name" value="Galactose-binding lectin"/>
    <property type="match status" value="2"/>
</dbReference>
<dbReference type="PROSITE" id="PS51762">
    <property type="entry name" value="GH16_2"/>
    <property type="match status" value="1"/>
</dbReference>
<evidence type="ECO:0000259" key="2">
    <source>
        <dbReference type="PROSITE" id="PS51762"/>
    </source>
</evidence>
<dbReference type="Proteomes" id="UP001253595">
    <property type="component" value="Unassembled WGS sequence"/>
</dbReference>
<comment type="similarity">
    <text evidence="1">Belongs to the glycosyl hydrolase 16 family.</text>
</comment>
<comment type="caution">
    <text evidence="3">The sequence shown here is derived from an EMBL/GenBank/DDBJ whole genome shotgun (WGS) entry which is preliminary data.</text>
</comment>
<sequence length="715" mass="76882">MKNHELDFKPLLTNVCLGIALASLIGCGGSGGSSNNKSSAAASSVAPASSTPASSMPASSSAASSSAPEWKLVWSDEFDGATIDTSKWNFEKNCWGGGNNEQQCYTDRPVNAFVADGALNIVAQREDFTGSDSPEGESPTTKTLPYTSARLRTKNIKEWTFGRFEIRAKLPFGQGTWPAIWMLPTNSPYGTWASSGEIDIMEAVNLKVVTNGSEPEAAVHGTLHFGRNWPGNVNSGADYKLPNNANPADDFHEYAVEWEEGEIRWYVDDVHFATQRDTGWYSQYMQDGTLKDAPVGAPFDRFSKYHMLLNLAVGGNWAGNVNNKGVDESVFPQKLLVDYVRVYECSASPTTGKGCATIGANAELVAGHQRPVIGQVELPGPPLFVMYDNSLASVLQFDSYNPDGKISHSQLEEAGRGNVWNVVKTGANGNAYFKIKGDPADMRNWATDSELVFDVKVNSKAEGAKLLVKIDSGWPNVSDVSVPLAADGEWKEYRITLADLLDNGNSLAGGQATLASVVNSFVVDPSAEMNVSFDNIRIEGEEADGGVTEFAPLPLFNMYNDNIAAGLQVQSYNPAGHITSSEKAEAGRGNVFNVVKTGTDGNVFFNVITNPVNLSKWGAQGKLKFDFKINSKAEGTKLLIKMDSGWPNVSDVSIPLPADGVWTEYTIGVADLIDNGNSVPCCPGIAKLNAITNIFVVEPSGAIDVSFDNVRLLVE</sequence>
<feature type="domain" description="GH16" evidence="2">
    <location>
        <begin position="60"/>
        <end position="348"/>
    </location>
</feature>
<accession>A0ABU1UTI5</accession>
<dbReference type="InterPro" id="IPR000757">
    <property type="entry name" value="Beta-glucanase-like"/>
</dbReference>